<reference evidence="2 3" key="1">
    <citation type="submission" date="2014-07" db="EMBL/GenBank/DDBJ databases">
        <title>Expanding our view of genomic diversity in Candidatus Accumulibacter clades.</title>
        <authorList>
            <person name="Skennerton C.T."/>
            <person name="Barr J.J."/>
            <person name="Slater F.R."/>
            <person name="Bond P.L."/>
            <person name="Tyson G.W."/>
        </authorList>
    </citation>
    <scope>NUCLEOTIDE SEQUENCE [LARGE SCALE GENOMIC DNA]</scope>
    <source>
        <strain evidence="3">SK-01</strain>
    </source>
</reference>
<dbReference type="EMBL" id="JDSS02000020">
    <property type="protein sequence ID" value="KFB68515.1"/>
    <property type="molecule type" value="Genomic_DNA"/>
</dbReference>
<accession>A0A084Y1C1</accession>
<dbReference type="Proteomes" id="UP000019812">
    <property type="component" value="Unassembled WGS sequence"/>
</dbReference>
<protein>
    <submittedName>
        <fullName evidence="2">Uncharacterized protein</fullName>
    </submittedName>
</protein>
<organism evidence="2 3">
    <name type="scientific">Candidatus Accumulibacter vicinus</name>
    <dbReference type="NCBI Taxonomy" id="2954382"/>
    <lineage>
        <taxon>Bacteria</taxon>
        <taxon>Pseudomonadati</taxon>
        <taxon>Pseudomonadota</taxon>
        <taxon>Betaproteobacteria</taxon>
        <taxon>Candidatus Accumulibacter</taxon>
    </lineage>
</organism>
<name>A0A084Y1C1_9PROT</name>
<sequence length="79" mass="8859">MLRRLLESCRQRQTVLLIESAKGQYFKHLHLAGGQGPGLVEDEMAGLRKGFDGVTVRHQQTDPGHCSTGHRQCYRGGQR</sequence>
<proteinExistence type="predicted"/>
<evidence type="ECO:0000256" key="1">
    <source>
        <dbReference type="SAM" id="MobiDB-lite"/>
    </source>
</evidence>
<comment type="caution">
    <text evidence="2">The sequence shown here is derived from an EMBL/GenBank/DDBJ whole genome shotgun (WGS) entry which is preliminary data.</text>
</comment>
<feature type="region of interest" description="Disordered" evidence="1">
    <location>
        <begin position="59"/>
        <end position="79"/>
    </location>
</feature>
<evidence type="ECO:0000313" key="3">
    <source>
        <dbReference type="Proteomes" id="UP000019812"/>
    </source>
</evidence>
<gene>
    <name evidence="2" type="ORF">CAPSK01_001911</name>
</gene>
<dbReference type="AlphaFoldDB" id="A0A084Y1C1"/>
<evidence type="ECO:0000313" key="2">
    <source>
        <dbReference type="EMBL" id="KFB68515.1"/>
    </source>
</evidence>